<dbReference type="InterPro" id="IPR003599">
    <property type="entry name" value="Ig_sub"/>
</dbReference>
<dbReference type="PROSITE" id="PS50835">
    <property type="entry name" value="IG_LIKE"/>
    <property type="match status" value="1"/>
</dbReference>
<dbReference type="PANTHER" id="PTHR23267">
    <property type="entry name" value="IMMUNOGLOBULIN LIGHT CHAIN"/>
    <property type="match status" value="1"/>
</dbReference>
<dbReference type="InterPro" id="IPR013106">
    <property type="entry name" value="Ig_V-set"/>
</dbReference>
<dbReference type="SMART" id="SM00406">
    <property type="entry name" value="IGv"/>
    <property type="match status" value="1"/>
</dbReference>
<dbReference type="InterPro" id="IPR007110">
    <property type="entry name" value="Ig-like_dom"/>
</dbReference>
<dbReference type="AlphaFoldDB" id="A0A8D2JF49"/>
<dbReference type="Gene3D" id="2.60.40.10">
    <property type="entry name" value="Immunoglobulins"/>
    <property type="match status" value="1"/>
</dbReference>
<sequence length="136" mass="14917">MALKPGNIMEPVFTHPPSASVSTENTVRLSCAFSSRVSISNYAVSWYQQTPDSSPSFLLQYYSDSSKHQGSGVPVHFSGYKDASTNSGLLTISGVQPEDEADYYCATEHGRGRNFQIPQWGYLMGKCDKNLLSPPL</sequence>
<dbReference type="InterPro" id="IPR013783">
    <property type="entry name" value="Ig-like_fold"/>
</dbReference>
<name>A0A8D2JF49_VARKO</name>
<organism evidence="2 3">
    <name type="scientific">Varanus komodoensis</name>
    <name type="common">Komodo dragon</name>
    <dbReference type="NCBI Taxonomy" id="61221"/>
    <lineage>
        <taxon>Eukaryota</taxon>
        <taxon>Metazoa</taxon>
        <taxon>Chordata</taxon>
        <taxon>Craniata</taxon>
        <taxon>Vertebrata</taxon>
        <taxon>Euteleostomi</taxon>
        <taxon>Lepidosauria</taxon>
        <taxon>Squamata</taxon>
        <taxon>Bifurcata</taxon>
        <taxon>Unidentata</taxon>
        <taxon>Episquamata</taxon>
        <taxon>Toxicofera</taxon>
        <taxon>Anguimorpha</taxon>
        <taxon>Paleoanguimorpha</taxon>
        <taxon>Varanoidea</taxon>
        <taxon>Varanidae</taxon>
        <taxon>Varanus</taxon>
    </lineage>
</organism>
<proteinExistence type="predicted"/>
<dbReference type="SUPFAM" id="SSF48726">
    <property type="entry name" value="Immunoglobulin"/>
    <property type="match status" value="1"/>
</dbReference>
<reference evidence="2" key="1">
    <citation type="submission" date="2025-08" db="UniProtKB">
        <authorList>
            <consortium name="Ensembl"/>
        </authorList>
    </citation>
    <scope>IDENTIFICATION</scope>
</reference>
<protein>
    <recommendedName>
        <fullName evidence="1">Ig-like domain-containing protein</fullName>
    </recommendedName>
</protein>
<reference evidence="2" key="2">
    <citation type="submission" date="2025-09" db="UniProtKB">
        <authorList>
            <consortium name="Ensembl"/>
        </authorList>
    </citation>
    <scope>IDENTIFICATION</scope>
</reference>
<evidence type="ECO:0000313" key="3">
    <source>
        <dbReference type="Proteomes" id="UP000694545"/>
    </source>
</evidence>
<dbReference type="InterPro" id="IPR036179">
    <property type="entry name" value="Ig-like_dom_sf"/>
</dbReference>
<evidence type="ECO:0000259" key="1">
    <source>
        <dbReference type="PROSITE" id="PS50835"/>
    </source>
</evidence>
<accession>A0A8D2JF49</accession>
<dbReference type="Pfam" id="PF07686">
    <property type="entry name" value="V-set"/>
    <property type="match status" value="1"/>
</dbReference>
<keyword evidence="3" id="KW-1185">Reference proteome</keyword>
<evidence type="ECO:0000313" key="2">
    <source>
        <dbReference type="Ensembl" id="ENSVKKP00000010717.1"/>
    </source>
</evidence>
<dbReference type="SMART" id="SM00409">
    <property type="entry name" value="IG"/>
    <property type="match status" value="1"/>
</dbReference>
<dbReference type="Proteomes" id="UP000694545">
    <property type="component" value="Unplaced"/>
</dbReference>
<dbReference type="Ensembl" id="ENSVKKT00000010975.1">
    <property type="protein sequence ID" value="ENSVKKP00000010717.1"/>
    <property type="gene ID" value="ENSVKKG00000007525.1"/>
</dbReference>
<dbReference type="OMA" id="GGKNMYW"/>
<feature type="domain" description="Ig-like" evidence="1">
    <location>
        <begin position="5"/>
        <end position="116"/>
    </location>
</feature>
<dbReference type="InterPro" id="IPR050150">
    <property type="entry name" value="IgV_Light_Chain"/>
</dbReference>